<dbReference type="Gene3D" id="1.10.287.770">
    <property type="entry name" value="YojJ-like"/>
    <property type="match status" value="1"/>
</dbReference>
<dbReference type="PANTHER" id="PTHR11690:SF248">
    <property type="entry name" value="PICKPOCKET 17, ISOFORM A"/>
    <property type="match status" value="1"/>
</dbReference>
<keyword evidence="8 12" id="KW-0472">Membrane</keyword>
<gene>
    <name evidence="14" type="primary">LOC101864413</name>
</gene>
<evidence type="ECO:0000256" key="1">
    <source>
        <dbReference type="ARBA" id="ARBA00004141"/>
    </source>
</evidence>
<accession>A0ABM1A6Q2</accession>
<evidence type="ECO:0000256" key="12">
    <source>
        <dbReference type="SAM" id="Phobius"/>
    </source>
</evidence>
<name>A0ABM1A6Q2_APLCA</name>
<sequence>METKKTDFVPNAFLADRWGSDLTSCTSSKAEEDSESKKANVGRIANEFAENTSMHGMANAVNIHKRFNGLLWKNVFWFLLILCGIVMSIMNLVKIAEDFRSSPVTTEVKMEYQPKIEFPSVTICNMNKWRNSQFATFNLSIFVPPPRLSLVLSEMETSFGDFHLLLYVTEKCRKGVKSILLPSLLLIQANATKDEKELYYLLSAMRVPDSQKIQWGHQLSDMLLECTFDAVSIHFIVVLMVVLFYILVRESRHLLKTTSRPGPANGLTVVMDIQQDEYMDAVDTGGLRVVIGERDEMPFPEDEAVDVAPGFATSIALTKVEIRRQSPPYGPCLEMSKEKNRELNLYAATYRYTDNTCKKTCLQATTMTECKCCAAGYPCNPYGVEKVMNYTLPVGGNLTYCDLYNDNQTNCFLHVDARQTSGNLGCEHFCPPACFETKFKKTISFGSWPSLAVQKEYSGRLNYSRFQSAYSSVEEYQILRQNLLKLHVFYEQLNFEKIVTTPKYDWSILLSNIGGQLGLWLGFSLLTAFEVIELLLDMFLNGAFRMACCKSASARGKVASGGQ</sequence>
<feature type="transmembrane region" description="Helical" evidence="12">
    <location>
        <begin position="222"/>
        <end position="248"/>
    </location>
</feature>
<evidence type="ECO:0000256" key="8">
    <source>
        <dbReference type="ARBA" id="ARBA00023136"/>
    </source>
</evidence>
<organism evidence="13 14">
    <name type="scientific">Aplysia californica</name>
    <name type="common">California sea hare</name>
    <dbReference type="NCBI Taxonomy" id="6500"/>
    <lineage>
        <taxon>Eukaryota</taxon>
        <taxon>Metazoa</taxon>
        <taxon>Spiralia</taxon>
        <taxon>Lophotrochozoa</taxon>
        <taxon>Mollusca</taxon>
        <taxon>Gastropoda</taxon>
        <taxon>Heterobranchia</taxon>
        <taxon>Euthyneura</taxon>
        <taxon>Tectipleura</taxon>
        <taxon>Aplysiida</taxon>
        <taxon>Aplysioidea</taxon>
        <taxon>Aplysiidae</taxon>
        <taxon>Aplysia</taxon>
    </lineage>
</organism>
<keyword evidence="5 12" id="KW-1133">Transmembrane helix</keyword>
<dbReference type="GeneID" id="101864413"/>
<evidence type="ECO:0000256" key="9">
    <source>
        <dbReference type="ARBA" id="ARBA00023201"/>
    </source>
</evidence>
<keyword evidence="9 11" id="KW-0739">Sodium transport</keyword>
<evidence type="ECO:0000256" key="11">
    <source>
        <dbReference type="RuleBase" id="RU000679"/>
    </source>
</evidence>
<comment type="similarity">
    <text evidence="11">Belongs to the amiloride-sensitive sodium channel (TC 1.A.6) family.</text>
</comment>
<evidence type="ECO:0000256" key="2">
    <source>
        <dbReference type="ARBA" id="ARBA00022448"/>
    </source>
</evidence>
<dbReference type="Proteomes" id="UP000694888">
    <property type="component" value="Unplaced"/>
</dbReference>
<keyword evidence="6" id="KW-0915">Sodium</keyword>
<keyword evidence="2 11" id="KW-0813">Transport</keyword>
<keyword evidence="3 11" id="KW-0894">Sodium channel</keyword>
<proteinExistence type="inferred from homology"/>
<evidence type="ECO:0000313" key="14">
    <source>
        <dbReference type="RefSeq" id="XP_012941892.1"/>
    </source>
</evidence>
<keyword evidence="7 11" id="KW-0406">Ion transport</keyword>
<reference evidence="14" key="1">
    <citation type="submission" date="2025-08" db="UniProtKB">
        <authorList>
            <consortium name="RefSeq"/>
        </authorList>
    </citation>
    <scope>IDENTIFICATION</scope>
</reference>
<evidence type="ECO:0000256" key="10">
    <source>
        <dbReference type="ARBA" id="ARBA00023303"/>
    </source>
</evidence>
<evidence type="ECO:0000256" key="6">
    <source>
        <dbReference type="ARBA" id="ARBA00023053"/>
    </source>
</evidence>
<dbReference type="InterPro" id="IPR001873">
    <property type="entry name" value="ENaC"/>
</dbReference>
<dbReference type="Pfam" id="PF00858">
    <property type="entry name" value="ASC"/>
    <property type="match status" value="1"/>
</dbReference>
<dbReference type="PRINTS" id="PR01078">
    <property type="entry name" value="AMINACHANNEL"/>
</dbReference>
<dbReference type="Gene3D" id="2.60.470.10">
    <property type="entry name" value="Acid-sensing ion channels like domains"/>
    <property type="match status" value="1"/>
</dbReference>
<evidence type="ECO:0000313" key="13">
    <source>
        <dbReference type="Proteomes" id="UP000694888"/>
    </source>
</evidence>
<keyword evidence="13" id="KW-1185">Reference proteome</keyword>
<protein>
    <submittedName>
        <fullName evidence="14">Amiloride-sensitive sodium channel subunit gamma-like</fullName>
    </submittedName>
</protein>
<evidence type="ECO:0000256" key="5">
    <source>
        <dbReference type="ARBA" id="ARBA00022989"/>
    </source>
</evidence>
<keyword evidence="10 11" id="KW-0407">Ion channel</keyword>
<dbReference type="RefSeq" id="XP_012941892.1">
    <property type="nucleotide sequence ID" value="XM_013086438.2"/>
</dbReference>
<feature type="transmembrane region" description="Helical" evidence="12">
    <location>
        <begin position="75"/>
        <end position="93"/>
    </location>
</feature>
<keyword evidence="4 11" id="KW-0812">Transmembrane</keyword>
<feature type="transmembrane region" description="Helical" evidence="12">
    <location>
        <begin position="517"/>
        <end position="536"/>
    </location>
</feature>
<evidence type="ECO:0000256" key="4">
    <source>
        <dbReference type="ARBA" id="ARBA00022692"/>
    </source>
</evidence>
<comment type="subcellular location">
    <subcellularLocation>
        <location evidence="1">Membrane</location>
        <topology evidence="1">Multi-pass membrane protein</topology>
    </subcellularLocation>
</comment>
<dbReference type="PANTHER" id="PTHR11690">
    <property type="entry name" value="AMILORIDE-SENSITIVE SODIUM CHANNEL-RELATED"/>
    <property type="match status" value="1"/>
</dbReference>
<evidence type="ECO:0000256" key="3">
    <source>
        <dbReference type="ARBA" id="ARBA00022461"/>
    </source>
</evidence>
<evidence type="ECO:0000256" key="7">
    <source>
        <dbReference type="ARBA" id="ARBA00023065"/>
    </source>
</evidence>